<evidence type="ECO:0000313" key="3">
    <source>
        <dbReference type="EMBL" id="PSB02222.1"/>
    </source>
</evidence>
<reference evidence="3 4" key="1">
    <citation type="submission" date="2018-02" db="EMBL/GenBank/DDBJ databases">
        <authorList>
            <person name="Cohen D.B."/>
            <person name="Kent A.D."/>
        </authorList>
    </citation>
    <scope>NUCLEOTIDE SEQUENCE [LARGE SCALE GENOMIC DNA]</scope>
    <source>
        <strain evidence="3 4">CCAP 1448/3</strain>
    </source>
</reference>
<dbReference type="AlphaFoldDB" id="A0A2T1C1V3"/>
<protein>
    <submittedName>
        <fullName evidence="3">Uncharacterized protein</fullName>
    </submittedName>
</protein>
<organism evidence="3 4">
    <name type="scientific">Merismopedia glauca CCAP 1448/3</name>
    <dbReference type="NCBI Taxonomy" id="1296344"/>
    <lineage>
        <taxon>Bacteria</taxon>
        <taxon>Bacillati</taxon>
        <taxon>Cyanobacteriota</taxon>
        <taxon>Cyanophyceae</taxon>
        <taxon>Synechococcales</taxon>
        <taxon>Merismopediaceae</taxon>
        <taxon>Merismopedia</taxon>
    </lineage>
</organism>
<accession>A0A2T1C1V3</accession>
<feature type="region of interest" description="Disordered" evidence="1">
    <location>
        <begin position="149"/>
        <end position="266"/>
    </location>
</feature>
<feature type="compositionally biased region" description="Basic and acidic residues" evidence="1">
    <location>
        <begin position="180"/>
        <end position="195"/>
    </location>
</feature>
<evidence type="ECO:0000256" key="2">
    <source>
        <dbReference type="SAM" id="Phobius"/>
    </source>
</evidence>
<feature type="compositionally biased region" description="Polar residues" evidence="1">
    <location>
        <begin position="33"/>
        <end position="45"/>
    </location>
</feature>
<feature type="compositionally biased region" description="Low complexity" evidence="1">
    <location>
        <begin position="207"/>
        <end position="239"/>
    </location>
</feature>
<dbReference type="EMBL" id="PVWJ01000068">
    <property type="protein sequence ID" value="PSB02222.1"/>
    <property type="molecule type" value="Genomic_DNA"/>
</dbReference>
<evidence type="ECO:0000256" key="1">
    <source>
        <dbReference type="SAM" id="MobiDB-lite"/>
    </source>
</evidence>
<proteinExistence type="predicted"/>
<reference evidence="3 4" key="2">
    <citation type="submission" date="2018-03" db="EMBL/GenBank/DDBJ databases">
        <title>The ancient ancestry and fast evolution of plastids.</title>
        <authorList>
            <person name="Moore K.R."/>
            <person name="Magnabosco C."/>
            <person name="Momper L."/>
            <person name="Gold D.A."/>
            <person name="Bosak T."/>
            <person name="Fournier G.P."/>
        </authorList>
    </citation>
    <scope>NUCLEOTIDE SEQUENCE [LARGE SCALE GENOMIC DNA]</scope>
    <source>
        <strain evidence="3 4">CCAP 1448/3</strain>
    </source>
</reference>
<sequence length="266" mass="28578">MISIGLLYLLLMREALSPENSLNYLVINTRQKNSDRMTNPHQNDPNLPPDSKANPDRLGYGDGYVDGQASEQNYQYAREEISYEREKSSANKGLILGISIASIIGLGLGAYFLSAGNRKPTTVIIPPPAPNSTNSPTQERTIIERTTERAPQVVPVQPSSNTTIIVPANPSSSNQPQNSRTEKTTIERTTERTKEVVPASPPPTQAPDPNLTQPTPQPSSSNPPDNPNVNNPQAVPQPTTGDNSTTEPPANTSTPNGSETSPPPSP</sequence>
<gene>
    <name evidence="3" type="ORF">C7B64_14185</name>
</gene>
<dbReference type="RefSeq" id="WP_106289315.1">
    <property type="nucleotide sequence ID" value="NZ_PVWJ01000068.1"/>
</dbReference>
<dbReference type="Proteomes" id="UP000238762">
    <property type="component" value="Unassembled WGS sequence"/>
</dbReference>
<evidence type="ECO:0000313" key="4">
    <source>
        <dbReference type="Proteomes" id="UP000238762"/>
    </source>
</evidence>
<comment type="caution">
    <text evidence="3">The sequence shown here is derived from an EMBL/GenBank/DDBJ whole genome shotgun (WGS) entry which is preliminary data.</text>
</comment>
<keyword evidence="4" id="KW-1185">Reference proteome</keyword>
<keyword evidence="2" id="KW-0472">Membrane</keyword>
<name>A0A2T1C1V3_9CYAN</name>
<feature type="region of interest" description="Disordered" evidence="1">
    <location>
        <begin position="33"/>
        <end position="65"/>
    </location>
</feature>
<keyword evidence="2" id="KW-1133">Transmembrane helix</keyword>
<feature type="compositionally biased region" description="Low complexity" evidence="1">
    <location>
        <begin position="169"/>
        <end position="179"/>
    </location>
</feature>
<keyword evidence="2" id="KW-0812">Transmembrane</keyword>
<feature type="compositionally biased region" description="Polar residues" evidence="1">
    <location>
        <begin position="240"/>
        <end position="260"/>
    </location>
</feature>
<feature type="transmembrane region" description="Helical" evidence="2">
    <location>
        <begin position="93"/>
        <end position="113"/>
    </location>
</feature>